<sequence>MLASVPTYRRASLEYESIADNNESACPSRVSWKNRLVDYCVELVWKDDSDELRGSGPNQTSTSDEQSKGLLHVRKAALASSSLPDDDKIEPIPIRPELDDETVFDSNQRKSSIHNLDNPSVLHRYPQEDHADFAFPDGISYVSCYVLSLCDMSV</sequence>
<dbReference type="EMBL" id="FR824056">
    <property type="protein sequence ID" value="CCA15431.1"/>
    <property type="molecule type" value="Genomic_DNA"/>
</dbReference>
<reference evidence="2" key="1">
    <citation type="journal article" date="2011" name="PLoS Biol.">
        <title>Gene gain and loss during evolution of obligate parasitism in the white rust pathogen of Arabidopsis thaliana.</title>
        <authorList>
            <person name="Kemen E."/>
            <person name="Gardiner A."/>
            <person name="Schultz-Larsen T."/>
            <person name="Kemen A.C."/>
            <person name="Balmuth A.L."/>
            <person name="Robert-Seilaniantz A."/>
            <person name="Bailey K."/>
            <person name="Holub E."/>
            <person name="Studholme D.J."/>
            <person name="Maclean D."/>
            <person name="Jones J.D."/>
        </authorList>
    </citation>
    <scope>NUCLEOTIDE SEQUENCE</scope>
</reference>
<evidence type="ECO:0000313" key="2">
    <source>
        <dbReference type="EMBL" id="CCA15431.1"/>
    </source>
</evidence>
<feature type="region of interest" description="Disordered" evidence="1">
    <location>
        <begin position="78"/>
        <end position="118"/>
    </location>
</feature>
<organism evidence="2">
    <name type="scientific">Albugo laibachii Nc14</name>
    <dbReference type="NCBI Taxonomy" id="890382"/>
    <lineage>
        <taxon>Eukaryota</taxon>
        <taxon>Sar</taxon>
        <taxon>Stramenopiles</taxon>
        <taxon>Oomycota</taxon>
        <taxon>Peronosporomycetes</taxon>
        <taxon>Albuginales</taxon>
        <taxon>Albuginaceae</taxon>
        <taxon>Albugo</taxon>
    </lineage>
</organism>
<dbReference type="HOGENOM" id="CLU_1707510_0_0_1"/>
<dbReference type="AlphaFoldDB" id="F0W2Z4"/>
<gene>
    <name evidence="2" type="primary">AlNc14C11G1373</name>
    <name evidence="2" type="ORF">ALNC14_015740</name>
</gene>
<reference evidence="2" key="2">
    <citation type="submission" date="2011-02" db="EMBL/GenBank/DDBJ databases">
        <authorList>
            <person name="MacLean D."/>
        </authorList>
    </citation>
    <scope>NUCLEOTIDE SEQUENCE</scope>
</reference>
<name>F0W2Z4_9STRA</name>
<protein>
    <submittedName>
        <fullName evidence="2">AlNc14C11G1373 protein</fullName>
    </submittedName>
</protein>
<feature type="compositionally biased region" description="Polar residues" evidence="1">
    <location>
        <begin position="104"/>
        <end position="118"/>
    </location>
</feature>
<evidence type="ECO:0000256" key="1">
    <source>
        <dbReference type="SAM" id="MobiDB-lite"/>
    </source>
</evidence>
<feature type="region of interest" description="Disordered" evidence="1">
    <location>
        <begin position="49"/>
        <end position="68"/>
    </location>
</feature>
<accession>F0W2Z4</accession>
<proteinExistence type="predicted"/>